<sequence>MKLKSIDGKVPYIMAAGKDFVKDEMSLTAAEQICSCGTQTASKLFPDFPICVDDKFYFAGTSTKPKSSKSKTPCEG</sequence>
<name>A0A8S5NEK8_9CAUD</name>
<proteinExistence type="predicted"/>
<organism evidence="1">
    <name type="scientific">Siphoviridae sp. ct9JD14</name>
    <dbReference type="NCBI Taxonomy" id="2826175"/>
    <lineage>
        <taxon>Viruses</taxon>
        <taxon>Duplodnaviria</taxon>
        <taxon>Heunggongvirae</taxon>
        <taxon>Uroviricota</taxon>
        <taxon>Caudoviricetes</taxon>
    </lineage>
</organism>
<accession>A0A8S5NEK8</accession>
<protein>
    <submittedName>
        <fullName evidence="1">Uncharacterized protein</fullName>
    </submittedName>
</protein>
<reference evidence="1" key="1">
    <citation type="journal article" date="2021" name="Proc. Natl. Acad. Sci. U.S.A.">
        <title>A Catalog of Tens of Thousands of Viruses from Human Metagenomes Reveals Hidden Associations with Chronic Diseases.</title>
        <authorList>
            <person name="Tisza M.J."/>
            <person name="Buck C.B."/>
        </authorList>
    </citation>
    <scope>NUCLEOTIDE SEQUENCE</scope>
    <source>
        <strain evidence="1">Ct9JD14</strain>
    </source>
</reference>
<evidence type="ECO:0000313" key="1">
    <source>
        <dbReference type="EMBL" id="DAD92624.1"/>
    </source>
</evidence>
<dbReference type="EMBL" id="BK015141">
    <property type="protein sequence ID" value="DAD92624.1"/>
    <property type="molecule type" value="Genomic_DNA"/>
</dbReference>